<evidence type="ECO:0000313" key="3">
    <source>
        <dbReference type="Proteomes" id="UP000219338"/>
    </source>
</evidence>
<evidence type="ECO:0000256" key="1">
    <source>
        <dbReference type="SAM" id="MobiDB-lite"/>
    </source>
</evidence>
<feature type="compositionally biased region" description="Basic and acidic residues" evidence="1">
    <location>
        <begin position="179"/>
        <end position="199"/>
    </location>
</feature>
<protein>
    <submittedName>
        <fullName evidence="2">Uncharacterized protein</fullName>
    </submittedName>
</protein>
<feature type="region of interest" description="Disordered" evidence="1">
    <location>
        <begin position="130"/>
        <end position="224"/>
    </location>
</feature>
<feature type="compositionally biased region" description="Basic and acidic residues" evidence="1">
    <location>
        <begin position="144"/>
        <end position="153"/>
    </location>
</feature>
<gene>
    <name evidence="2" type="ORF">ARMOST_02817</name>
</gene>
<feature type="compositionally biased region" description="Basic and acidic residues" evidence="1">
    <location>
        <begin position="212"/>
        <end position="224"/>
    </location>
</feature>
<sequence length="285" mass="33057">MSIAFLSSLYDETPTVASPPFLFKIKGGPKPVDLTVTDEDVERLAQVYTRGPENHHAAAWRKYRHCKELSDLMDVVLPKIRIFYQPPYDMYDVEGSLDNWKRLRSSARRWKKKEGPESLTQLRIDALAQEEEDGQRYVSEASDEDTRPVRGDDQDIIYVSDNSEPEPQARRPVRGHRGCLKESRNKQKVVREEELEPRKKPTGNRKGRRVKIQTEKRRGPKQERHVMEPPCYNCAQRGRQCIVEADRITSNGRLKIKCVHCIFSRRLCGKELEEQGARILAGMRK</sequence>
<feature type="compositionally biased region" description="Basic residues" evidence="1">
    <location>
        <begin position="200"/>
        <end position="211"/>
    </location>
</feature>
<evidence type="ECO:0000313" key="2">
    <source>
        <dbReference type="EMBL" id="SJK99512.1"/>
    </source>
</evidence>
<proteinExistence type="predicted"/>
<dbReference type="Proteomes" id="UP000219338">
    <property type="component" value="Unassembled WGS sequence"/>
</dbReference>
<name>A0A284QSQ5_ARMOS</name>
<keyword evidence="3" id="KW-1185">Reference proteome</keyword>
<dbReference type="OrthoDB" id="3043283at2759"/>
<dbReference type="AlphaFoldDB" id="A0A284QSQ5"/>
<dbReference type="EMBL" id="FUEG01000002">
    <property type="protein sequence ID" value="SJK99512.1"/>
    <property type="molecule type" value="Genomic_DNA"/>
</dbReference>
<accession>A0A284QSQ5</accession>
<organism evidence="2 3">
    <name type="scientific">Armillaria ostoyae</name>
    <name type="common">Armillaria root rot fungus</name>
    <dbReference type="NCBI Taxonomy" id="47428"/>
    <lineage>
        <taxon>Eukaryota</taxon>
        <taxon>Fungi</taxon>
        <taxon>Dikarya</taxon>
        <taxon>Basidiomycota</taxon>
        <taxon>Agaricomycotina</taxon>
        <taxon>Agaricomycetes</taxon>
        <taxon>Agaricomycetidae</taxon>
        <taxon>Agaricales</taxon>
        <taxon>Marasmiineae</taxon>
        <taxon>Physalacriaceae</taxon>
        <taxon>Armillaria</taxon>
    </lineage>
</organism>
<reference evidence="3" key="1">
    <citation type="journal article" date="2017" name="Nat. Ecol. Evol.">
        <title>Genome expansion and lineage-specific genetic innovations in the forest pathogenic fungi Armillaria.</title>
        <authorList>
            <person name="Sipos G."/>
            <person name="Prasanna A.N."/>
            <person name="Walter M.C."/>
            <person name="O'Connor E."/>
            <person name="Balint B."/>
            <person name="Krizsan K."/>
            <person name="Kiss B."/>
            <person name="Hess J."/>
            <person name="Varga T."/>
            <person name="Slot J."/>
            <person name="Riley R."/>
            <person name="Boka B."/>
            <person name="Rigling D."/>
            <person name="Barry K."/>
            <person name="Lee J."/>
            <person name="Mihaltcheva S."/>
            <person name="LaButti K."/>
            <person name="Lipzen A."/>
            <person name="Waldron R."/>
            <person name="Moloney N.M."/>
            <person name="Sperisen C."/>
            <person name="Kredics L."/>
            <person name="Vagvoelgyi C."/>
            <person name="Patrignani A."/>
            <person name="Fitzpatrick D."/>
            <person name="Nagy I."/>
            <person name="Doyle S."/>
            <person name="Anderson J.B."/>
            <person name="Grigoriev I.V."/>
            <person name="Gueldener U."/>
            <person name="Muensterkoetter M."/>
            <person name="Nagy L.G."/>
        </authorList>
    </citation>
    <scope>NUCLEOTIDE SEQUENCE [LARGE SCALE GENOMIC DNA]</scope>
    <source>
        <strain evidence="3">C18/9</strain>
    </source>
</reference>